<keyword evidence="3" id="KW-0808">Transferase</keyword>
<dbReference type="InterPro" id="IPR037009">
    <property type="entry name" value="mRNA_triPase_Cet1_sf"/>
</dbReference>
<feature type="region of interest" description="Disordered" evidence="8">
    <location>
        <begin position="207"/>
        <end position="238"/>
    </location>
</feature>
<dbReference type="SUPFAM" id="SSF53335">
    <property type="entry name" value="S-adenosyl-L-methionine-dependent methyltransferases"/>
    <property type="match status" value="1"/>
</dbReference>
<dbReference type="PROSITE" id="PS51562">
    <property type="entry name" value="RNA_CAP0_MT"/>
    <property type="match status" value="1"/>
</dbReference>
<evidence type="ECO:0000313" key="11">
    <source>
        <dbReference type="Proteomes" id="UP001311799"/>
    </source>
</evidence>
<keyword evidence="5" id="KW-0694">RNA-binding</keyword>
<evidence type="ECO:0000256" key="2">
    <source>
        <dbReference type="ARBA" id="ARBA00022603"/>
    </source>
</evidence>
<evidence type="ECO:0000256" key="6">
    <source>
        <dbReference type="ARBA" id="ARBA00023042"/>
    </source>
</evidence>
<evidence type="ECO:0000259" key="9">
    <source>
        <dbReference type="PROSITE" id="PS51562"/>
    </source>
</evidence>
<gene>
    <name evidence="10" type="ORF">RS030_152353</name>
</gene>
<dbReference type="EMBL" id="JAWDEY010000006">
    <property type="protein sequence ID" value="KAK6590522.1"/>
    <property type="molecule type" value="Genomic_DNA"/>
</dbReference>
<keyword evidence="6" id="KW-0507">mRNA processing</keyword>
<dbReference type="EC" id="2.1.1.56" evidence="1"/>
<feature type="compositionally biased region" description="Polar residues" evidence="8">
    <location>
        <begin position="220"/>
        <end position="229"/>
    </location>
</feature>
<reference evidence="10 11" key="1">
    <citation type="submission" date="2023-10" db="EMBL/GenBank/DDBJ databases">
        <title>Comparative genomics analysis reveals potential genetic determinants of host preference in Cryptosporidium xiaoi.</title>
        <authorList>
            <person name="Xiao L."/>
            <person name="Li J."/>
        </authorList>
    </citation>
    <scope>NUCLEOTIDE SEQUENCE [LARGE SCALE GENOMIC DNA]</scope>
    <source>
        <strain evidence="10 11">52996</strain>
    </source>
</reference>
<dbReference type="GO" id="GO:0005634">
    <property type="term" value="C:nucleus"/>
    <property type="evidence" value="ECO:0007669"/>
    <property type="project" value="TreeGrafter"/>
</dbReference>
<dbReference type="PANTHER" id="PTHR12189:SF2">
    <property type="entry name" value="MRNA CAP GUANINE-N7 METHYLTRANSFERASE"/>
    <property type="match status" value="1"/>
</dbReference>
<dbReference type="Pfam" id="PF03291">
    <property type="entry name" value="mRNA_G-N7_MeTrfase"/>
    <property type="match status" value="1"/>
</dbReference>
<sequence>MSQGKAKLRLLSLARNLRIEDAVRNFIIQCNDHEKHEIVAKFGEVKGFYSKININLPVACDCILEHGSSDYKFEEKISRKQQSYLIERLIKANRESWILDEKVEIDQIFEYRYPDESVCVINGNKREEFHELNLGEIVVYRPKSSIHYSISGISRSQVKEVHGQKVPEIKYKKNITGWSFQRKSGKMYPFWNLKIINVIKCHEKKRNRDGHNVVGDSELSKSSIMGNRSTELDSEESNDESEDEFWTIVLIGDKNLISKHVDLFKRGLNNGLDRITNELISNSCLIAKYLDESSSNNLLRAPSYYYPNYFGDITTSVKAHYNKKKIQNAELSIISGLRKYNNEIKRALIDYYFDLQLRVRSGSPLSVLDLACGHGQDILKYRGKKLRCLIGIDISAEEISEARHRIANFGNSINFPVEYHVGNLLSRASFSKILKNSMFEIISIQLSMHYMLINEEISREFLANISRHLKPGGFFLGSTISCDKVFFSIKNGSRKINYDENTDNFDEQGNSGPKNVVKYVSGNSIYKIYVEENVWRRYFSNEVETEEGLRNFRTDWENKYDFWLIEHINQYEYVVPWDSFCKLASEVGLELVKYSDFPEFMHYISENFPNLRLSSWINNSRYSSSMTPEENEVFNLYCIFVFRKIEESNKPNNMIHKLINKVDIDLDSLKTGIKISRKN</sequence>
<evidence type="ECO:0000256" key="1">
    <source>
        <dbReference type="ARBA" id="ARBA00011926"/>
    </source>
</evidence>
<name>A0AAV9Y101_9CRYT</name>
<keyword evidence="11" id="KW-1185">Reference proteome</keyword>
<keyword evidence="2" id="KW-0489">Methyltransferase</keyword>
<keyword evidence="6" id="KW-0506">mRNA capping</keyword>
<evidence type="ECO:0000256" key="3">
    <source>
        <dbReference type="ARBA" id="ARBA00022679"/>
    </source>
</evidence>
<feature type="domain" description="MRNA cap 0 methyltransferase" evidence="9">
    <location>
        <begin position="332"/>
        <end position="645"/>
    </location>
</feature>
<dbReference type="Gene3D" id="3.40.50.150">
    <property type="entry name" value="Vaccinia Virus protein VP39"/>
    <property type="match status" value="1"/>
</dbReference>
<comment type="catalytic activity">
    <reaction evidence="7">
        <text>a 5'-end (5'-triphosphoguanosine)-ribonucleoside in mRNA + S-adenosyl-L-methionine = a 5'-end (N(7)-methyl 5'-triphosphoguanosine)-ribonucleoside in mRNA + S-adenosyl-L-homocysteine</text>
        <dbReference type="Rhea" id="RHEA:67008"/>
        <dbReference type="Rhea" id="RHEA-COMP:17166"/>
        <dbReference type="Rhea" id="RHEA-COMP:17167"/>
        <dbReference type="ChEBI" id="CHEBI:57856"/>
        <dbReference type="ChEBI" id="CHEBI:59789"/>
        <dbReference type="ChEBI" id="CHEBI:156461"/>
        <dbReference type="ChEBI" id="CHEBI:167617"/>
        <dbReference type="EC" id="2.1.1.56"/>
    </reaction>
</comment>
<protein>
    <recommendedName>
        <fullName evidence="1">mRNA (guanine-N(7))-methyltransferase</fullName>
        <ecNumber evidence="1">2.1.1.56</ecNumber>
    </recommendedName>
</protein>
<evidence type="ECO:0000256" key="4">
    <source>
        <dbReference type="ARBA" id="ARBA00022691"/>
    </source>
</evidence>
<dbReference type="Proteomes" id="UP001311799">
    <property type="component" value="Unassembled WGS sequence"/>
</dbReference>
<evidence type="ECO:0000256" key="8">
    <source>
        <dbReference type="SAM" id="MobiDB-lite"/>
    </source>
</evidence>
<dbReference type="GO" id="GO:0003723">
    <property type="term" value="F:RNA binding"/>
    <property type="evidence" value="ECO:0007669"/>
    <property type="project" value="UniProtKB-KW"/>
</dbReference>
<dbReference type="InterPro" id="IPR039753">
    <property type="entry name" value="RG7MT1"/>
</dbReference>
<organism evidence="10 11">
    <name type="scientific">Cryptosporidium xiaoi</name>
    <dbReference type="NCBI Taxonomy" id="659607"/>
    <lineage>
        <taxon>Eukaryota</taxon>
        <taxon>Sar</taxon>
        <taxon>Alveolata</taxon>
        <taxon>Apicomplexa</taxon>
        <taxon>Conoidasida</taxon>
        <taxon>Coccidia</taxon>
        <taxon>Eucoccidiorida</taxon>
        <taxon>Eimeriorina</taxon>
        <taxon>Cryptosporidiidae</taxon>
        <taxon>Cryptosporidium</taxon>
    </lineage>
</organism>
<accession>A0AAV9Y101</accession>
<evidence type="ECO:0000256" key="7">
    <source>
        <dbReference type="ARBA" id="ARBA00044712"/>
    </source>
</evidence>
<evidence type="ECO:0000313" key="10">
    <source>
        <dbReference type="EMBL" id="KAK6590522.1"/>
    </source>
</evidence>
<keyword evidence="4" id="KW-0949">S-adenosyl-L-methionine</keyword>
<comment type="caution">
    <text evidence="10">The sequence shown here is derived from an EMBL/GenBank/DDBJ whole genome shotgun (WGS) entry which is preliminary data.</text>
</comment>
<dbReference type="CDD" id="cd02440">
    <property type="entry name" value="AdoMet_MTases"/>
    <property type="match status" value="1"/>
</dbReference>
<proteinExistence type="predicted"/>
<dbReference type="AlphaFoldDB" id="A0AAV9Y101"/>
<dbReference type="InterPro" id="IPR029063">
    <property type="entry name" value="SAM-dependent_MTases_sf"/>
</dbReference>
<dbReference type="GO" id="GO:0004651">
    <property type="term" value="F:polynucleotide 5'-phosphatase activity"/>
    <property type="evidence" value="ECO:0007669"/>
    <property type="project" value="InterPro"/>
</dbReference>
<dbReference type="GO" id="GO:0004482">
    <property type="term" value="F:mRNA 5'-cap (guanine-N7-)-methyltransferase activity"/>
    <property type="evidence" value="ECO:0007669"/>
    <property type="project" value="UniProtKB-EC"/>
</dbReference>
<dbReference type="PANTHER" id="PTHR12189">
    <property type="entry name" value="MRNA GUANINE-7- METHYLTRANSFERASE"/>
    <property type="match status" value="1"/>
</dbReference>
<dbReference type="Gene3D" id="3.20.100.10">
    <property type="entry name" value="mRNA triphosphatase Cet1-like"/>
    <property type="match status" value="1"/>
</dbReference>
<evidence type="ECO:0000256" key="5">
    <source>
        <dbReference type="ARBA" id="ARBA00022884"/>
    </source>
</evidence>
<dbReference type="InterPro" id="IPR004971">
    <property type="entry name" value="mRNA_G-N7_MeTrfase_dom"/>
</dbReference>